<feature type="compositionally biased region" description="Basic and acidic residues" evidence="1">
    <location>
        <begin position="216"/>
        <end position="243"/>
    </location>
</feature>
<sequence>MSDNPSKEKVHGYEIKRSVLFDNDRGFALAENPNAPQPFVTWQFTEENGKRDYYWGHYTTNKAAAIGDYENRVSEYQHDYGVSEKLAYKYYSTQRPVDIGTFPKTENGPLRLVNFDKRENVEQGHFQAWGYLIYDAPLTGKQMGDYELRAAPDNPDQLRLSPEQLEQQVQTVGKWEQAKRIPDVRRLTWWYPDFGSFVKKEFVTDAELSGRYEKIMDSKARNEKKPISERLKEGAEQAARDNAARPAPSKNTEKDR</sequence>
<gene>
    <name evidence="3" type="ORF">Psch_02647</name>
</gene>
<protein>
    <recommendedName>
        <fullName evidence="2">Defence against restriction A C-terminal domain-containing protein</fullName>
    </recommendedName>
</protein>
<organism evidence="3 4">
    <name type="scientific">Pelotomaculum schinkii</name>
    <dbReference type="NCBI Taxonomy" id="78350"/>
    <lineage>
        <taxon>Bacteria</taxon>
        <taxon>Bacillati</taxon>
        <taxon>Bacillota</taxon>
        <taxon>Clostridia</taxon>
        <taxon>Eubacteriales</taxon>
        <taxon>Desulfotomaculaceae</taxon>
        <taxon>Pelotomaculum</taxon>
    </lineage>
</organism>
<dbReference type="AlphaFoldDB" id="A0A4Y7RA11"/>
<keyword evidence="4" id="KW-1185">Reference proteome</keyword>
<accession>A0A4Y7RA11</accession>
<feature type="region of interest" description="Disordered" evidence="1">
    <location>
        <begin position="216"/>
        <end position="256"/>
    </location>
</feature>
<comment type="caution">
    <text evidence="3">The sequence shown here is derived from an EMBL/GenBank/DDBJ whole genome shotgun (WGS) entry which is preliminary data.</text>
</comment>
<name>A0A4Y7RA11_9FIRM</name>
<dbReference type="Proteomes" id="UP000298324">
    <property type="component" value="Unassembled WGS sequence"/>
</dbReference>
<reference evidence="3 4" key="1">
    <citation type="journal article" date="2018" name="Environ. Microbiol.">
        <title>Novel energy conservation strategies and behaviour of Pelotomaculum schinkii driving syntrophic propionate catabolism.</title>
        <authorList>
            <person name="Hidalgo-Ahumada C.A.P."/>
            <person name="Nobu M.K."/>
            <person name="Narihiro T."/>
            <person name="Tamaki H."/>
            <person name="Liu W.T."/>
            <person name="Kamagata Y."/>
            <person name="Stams A.J.M."/>
            <person name="Imachi H."/>
            <person name="Sousa D.Z."/>
        </authorList>
    </citation>
    <scope>NUCLEOTIDE SEQUENCE [LARGE SCALE GENOMIC DNA]</scope>
    <source>
        <strain evidence="3 4">HH</strain>
    </source>
</reference>
<evidence type="ECO:0000313" key="3">
    <source>
        <dbReference type="EMBL" id="TEB05606.1"/>
    </source>
</evidence>
<feature type="domain" description="Defence against restriction A C-terminal" evidence="2">
    <location>
        <begin position="87"/>
        <end position="153"/>
    </location>
</feature>
<dbReference type="RefSeq" id="WP_190240602.1">
    <property type="nucleotide sequence ID" value="NZ_QFGA01000002.1"/>
</dbReference>
<proteinExistence type="predicted"/>
<dbReference type="EMBL" id="QFGA01000002">
    <property type="protein sequence ID" value="TEB05606.1"/>
    <property type="molecule type" value="Genomic_DNA"/>
</dbReference>
<evidence type="ECO:0000259" key="2">
    <source>
        <dbReference type="Pfam" id="PF18789"/>
    </source>
</evidence>
<evidence type="ECO:0000313" key="4">
    <source>
        <dbReference type="Proteomes" id="UP000298324"/>
    </source>
</evidence>
<evidence type="ECO:0000256" key="1">
    <source>
        <dbReference type="SAM" id="MobiDB-lite"/>
    </source>
</evidence>
<dbReference type="Pfam" id="PF18789">
    <property type="entry name" value="DarA_C"/>
    <property type="match status" value="1"/>
</dbReference>
<dbReference type="InterPro" id="IPR041501">
    <property type="entry name" value="DarA_C"/>
</dbReference>